<dbReference type="InterPro" id="IPR000182">
    <property type="entry name" value="GNAT_dom"/>
</dbReference>
<dbReference type="Proteomes" id="UP000249377">
    <property type="component" value="Unassembled WGS sequence"/>
</dbReference>
<comment type="caution">
    <text evidence="2">The sequence shown here is derived from an EMBL/GenBank/DDBJ whole genome shotgun (WGS) entry which is preliminary data.</text>
</comment>
<dbReference type="PROSITE" id="PS51186">
    <property type="entry name" value="GNAT"/>
    <property type="match status" value="1"/>
</dbReference>
<gene>
    <name evidence="2" type="ORF">DPQ25_11930</name>
</gene>
<keyword evidence="3" id="KW-1185">Reference proteome</keyword>
<protein>
    <recommendedName>
        <fullName evidence="1">N-acetyltransferase domain-containing protein</fullName>
    </recommendedName>
</protein>
<dbReference type="SUPFAM" id="SSF55729">
    <property type="entry name" value="Acyl-CoA N-acyltransferases (Nat)"/>
    <property type="match status" value="1"/>
</dbReference>
<proteinExistence type="predicted"/>
<organism evidence="2 3">
    <name type="scientific">Hydrogeniiclostridium mannosilyticum</name>
    <dbReference type="NCBI Taxonomy" id="2764322"/>
    <lineage>
        <taxon>Bacteria</taxon>
        <taxon>Bacillati</taxon>
        <taxon>Bacillota</taxon>
        <taxon>Clostridia</taxon>
        <taxon>Eubacteriales</taxon>
        <taxon>Acutalibacteraceae</taxon>
        <taxon>Hydrogeniiclostridium</taxon>
    </lineage>
</organism>
<accession>A0A328U910</accession>
<dbReference type="GO" id="GO:0030649">
    <property type="term" value="P:aminoglycoside antibiotic catabolic process"/>
    <property type="evidence" value="ECO:0007669"/>
    <property type="project" value="TreeGrafter"/>
</dbReference>
<dbReference type="EMBL" id="QLYR01000010">
    <property type="protein sequence ID" value="RAQ22665.1"/>
    <property type="molecule type" value="Genomic_DNA"/>
</dbReference>
<dbReference type="InterPro" id="IPR051554">
    <property type="entry name" value="Acetyltransferase_Eis"/>
</dbReference>
<dbReference type="RefSeq" id="WP_112333406.1">
    <property type="nucleotide sequence ID" value="NZ_QLYR01000010.1"/>
</dbReference>
<dbReference type="PANTHER" id="PTHR37817">
    <property type="entry name" value="N-ACETYLTRANSFERASE EIS"/>
    <property type="match status" value="1"/>
</dbReference>
<evidence type="ECO:0000313" key="2">
    <source>
        <dbReference type="EMBL" id="RAQ22665.1"/>
    </source>
</evidence>
<feature type="domain" description="N-acetyltransferase" evidence="1">
    <location>
        <begin position="1"/>
        <end position="170"/>
    </location>
</feature>
<evidence type="ECO:0000313" key="3">
    <source>
        <dbReference type="Proteomes" id="UP000249377"/>
    </source>
</evidence>
<sequence length="391" mass="43146">MDLHTLYQGRCPAGDYDQYMKFIDLVFRFEPGPESGFLHILPKLYKPCYHPCENAIVLKENGRILAAAGIFPMEAHIGGQSLKVFGIGNVSVHPEARSRGYMKQVMNAALREMIAQGGAYSALGGLRSRYQYFSYERCGQSFRFFVTPNGIRHQIGGVAPLALREVLEPGPALDEISRLQSAAPLHFCRGEGTETLDVLHSWGSVPYAAYSGGEIAGYIVYQKNPAQISEFRVKPGYEDALLSACVGAFGKEDGLSFLFHPYDTGYLPYFFSRCESYTVGDNENFSVFCFEAVLRAFLALESRFHPLADGTLSVLIHGIAGDEALTLRVTHGIAEVSKGLSQEAGAPFMELDHLAAMRFFFRGHAAERSALPLQIAAWFPLPLAQPHLDEV</sequence>
<dbReference type="PANTHER" id="PTHR37817:SF1">
    <property type="entry name" value="N-ACETYLTRANSFERASE EIS"/>
    <property type="match status" value="1"/>
</dbReference>
<dbReference type="InterPro" id="IPR016181">
    <property type="entry name" value="Acyl_CoA_acyltransferase"/>
</dbReference>
<evidence type="ECO:0000259" key="1">
    <source>
        <dbReference type="PROSITE" id="PS51186"/>
    </source>
</evidence>
<dbReference type="CDD" id="cd04301">
    <property type="entry name" value="NAT_SF"/>
    <property type="match status" value="1"/>
</dbReference>
<name>A0A328U910_9FIRM</name>
<dbReference type="GO" id="GO:0034069">
    <property type="term" value="F:aminoglycoside N-acetyltransferase activity"/>
    <property type="evidence" value="ECO:0007669"/>
    <property type="project" value="TreeGrafter"/>
</dbReference>
<dbReference type="Pfam" id="PF13527">
    <property type="entry name" value="Acetyltransf_9"/>
    <property type="match status" value="1"/>
</dbReference>
<dbReference type="Gene3D" id="3.40.630.30">
    <property type="match status" value="1"/>
</dbReference>
<dbReference type="AlphaFoldDB" id="A0A328U910"/>
<reference evidence="2 3" key="1">
    <citation type="submission" date="2018-06" db="EMBL/GenBank/DDBJ databases">
        <title>Noncontiguous genome sequence of Ruminococcaceae bacterium ASD2818.</title>
        <authorList>
            <person name="Chaplin A.V."/>
            <person name="Sokolova S.R."/>
            <person name="Kochetkova T.O."/>
            <person name="Goltsov A.Y."/>
            <person name="Trofimov D.Y."/>
            <person name="Efimov B.A."/>
        </authorList>
    </citation>
    <scope>NUCLEOTIDE SEQUENCE [LARGE SCALE GENOMIC DNA]</scope>
    <source>
        <strain evidence="2 3">ASD2818</strain>
    </source>
</reference>